<protein>
    <submittedName>
        <fullName evidence="1">Uncharacterized protein</fullName>
    </submittedName>
</protein>
<dbReference type="RefSeq" id="WP_184748343.1">
    <property type="nucleotide sequence ID" value="NZ_JACHGJ010000009.1"/>
</dbReference>
<proteinExistence type="predicted"/>
<reference evidence="1 2" key="1">
    <citation type="submission" date="2020-08" db="EMBL/GenBank/DDBJ databases">
        <title>Genomic Encyclopedia of Type Strains, Phase IV (KMG-IV): sequencing the most valuable type-strain genomes for metagenomic binning, comparative biology and taxonomic classification.</title>
        <authorList>
            <person name="Goeker M."/>
        </authorList>
    </citation>
    <scope>NUCLEOTIDE SEQUENCE [LARGE SCALE GENOMIC DNA]</scope>
    <source>
        <strain evidence="1 2">DSM 2461</strain>
    </source>
</reference>
<name>A0A841RH49_9SPIO</name>
<dbReference type="EMBL" id="JACHGJ010000009">
    <property type="protein sequence ID" value="MBB6482109.1"/>
    <property type="molecule type" value="Genomic_DNA"/>
</dbReference>
<comment type="caution">
    <text evidence="1">The sequence shown here is derived from an EMBL/GenBank/DDBJ whole genome shotgun (WGS) entry which is preliminary data.</text>
</comment>
<sequence length="140" mass="15495">MAFRKIEDQGTLPGPRALFICGYTEEEHRSMSSYLSGSSINNIEVIPCRLDALEKKVGDVLSGSAQGEIIDAEKLPPVMVWAGIGHDELDKALSGFQSTKLKRPIFATATIPNMDFTVKELLNHLLSEQKSMREAMNQNE</sequence>
<accession>A0A841RH49</accession>
<keyword evidence="2" id="KW-1185">Reference proteome</keyword>
<evidence type="ECO:0000313" key="1">
    <source>
        <dbReference type="EMBL" id="MBB6482109.1"/>
    </source>
</evidence>
<dbReference type="Pfam" id="PF12646">
    <property type="entry name" value="DUF3783"/>
    <property type="match status" value="1"/>
</dbReference>
<dbReference type="Proteomes" id="UP000587760">
    <property type="component" value="Unassembled WGS sequence"/>
</dbReference>
<dbReference type="InterPro" id="IPR016621">
    <property type="entry name" value="UCP014543"/>
</dbReference>
<gene>
    <name evidence="1" type="ORF">HNR50_003797</name>
</gene>
<dbReference type="AlphaFoldDB" id="A0A841RH49"/>
<organism evidence="1 2">
    <name type="scientific">Spirochaeta isovalerica</name>
    <dbReference type="NCBI Taxonomy" id="150"/>
    <lineage>
        <taxon>Bacteria</taxon>
        <taxon>Pseudomonadati</taxon>
        <taxon>Spirochaetota</taxon>
        <taxon>Spirochaetia</taxon>
        <taxon>Spirochaetales</taxon>
        <taxon>Spirochaetaceae</taxon>
        <taxon>Spirochaeta</taxon>
    </lineage>
</organism>
<evidence type="ECO:0000313" key="2">
    <source>
        <dbReference type="Proteomes" id="UP000587760"/>
    </source>
</evidence>